<reference evidence="4" key="1">
    <citation type="submission" date="2024-06" db="EMBL/GenBank/DDBJ databases">
        <title>Caulobacter inopinatus, sp. nov.</title>
        <authorList>
            <person name="Donachie S.P."/>
        </authorList>
    </citation>
    <scope>NUCLEOTIDE SEQUENCE</scope>
    <source>
        <strain evidence="4">73W</strain>
    </source>
</reference>
<evidence type="ECO:0000259" key="3">
    <source>
        <dbReference type="PROSITE" id="PS50106"/>
    </source>
</evidence>
<feature type="signal peptide" evidence="2">
    <location>
        <begin position="1"/>
        <end position="21"/>
    </location>
</feature>
<feature type="region of interest" description="Disordered" evidence="1">
    <location>
        <begin position="75"/>
        <end position="98"/>
    </location>
</feature>
<dbReference type="SUPFAM" id="SSF55486">
    <property type="entry name" value="Metalloproteases ('zincins'), catalytic domain"/>
    <property type="match status" value="1"/>
</dbReference>
<dbReference type="AlphaFoldDB" id="A0AB39KTU4"/>
<protein>
    <recommendedName>
        <fullName evidence="3">PDZ domain-containing protein</fullName>
    </recommendedName>
</protein>
<keyword evidence="2" id="KW-0732">Signal</keyword>
<dbReference type="RefSeq" id="WP_369059521.1">
    <property type="nucleotide sequence ID" value="NZ_CP158375.1"/>
</dbReference>
<sequence>MVRKLMLALFAALMLSAPAVAQPAPLDIVLTPRPAQDRLGVVMTLAKPDLKAGEGVVRLPLILVGIPSARYDGDALTARDDAGPLPLTQSEEPPTPQGVYRRWNASRPSKGDVVVSYAAPPRAVTAATNNGPLFDLRTEAGGFVGAGVGFLATPVKPGPWQVRLRWDLSASPAGSRGAWTYGDGAVDIVLPSEALSFSYFAAGPLKSHPAQPGRFSLYWLGEPPFDAKALGERTEALFNPMAAFFGDAGGDYRVFMRQNPYKGVGGSALGRSFMFGYHPPAKPSLDDLQGLVAHEMAHNWPRMQGEHGDTAWYSEGMAEYYSVMLAHRAGLLPADRLLEDLNEKAQAYYSNPYRGLSNAEGSKLFWSDPIAQTIPYGRGFFYLLNTDAAIRKASGGKRSLDDLAKAMYRRSTAGQPYGADDWLALVGQEIGAERARADYDHMVSGGLLKPADRFAACFTVVAKESRPFELGFARASLNDARIVRDLVPGSAAAKAGVLDGDVITETDPIDEVRKDPTRSLRLVIRRGDETKTIVYSPRGAPREGYAFTRDPAASAAACQF</sequence>
<name>A0AB39KTU4_9CAUL</name>
<dbReference type="InterPro" id="IPR036034">
    <property type="entry name" value="PDZ_sf"/>
</dbReference>
<dbReference type="Gene3D" id="1.10.390.10">
    <property type="entry name" value="Neutral Protease Domain 2"/>
    <property type="match status" value="1"/>
</dbReference>
<gene>
    <name evidence="4" type="ORF">ABOZ73_18235</name>
</gene>
<feature type="domain" description="PDZ" evidence="3">
    <location>
        <begin position="458"/>
        <end position="539"/>
    </location>
</feature>
<evidence type="ECO:0000256" key="1">
    <source>
        <dbReference type="SAM" id="MobiDB-lite"/>
    </source>
</evidence>
<dbReference type="SUPFAM" id="SSF50156">
    <property type="entry name" value="PDZ domain-like"/>
    <property type="match status" value="1"/>
</dbReference>
<dbReference type="EMBL" id="CP158375">
    <property type="protein sequence ID" value="XDO96681.1"/>
    <property type="molecule type" value="Genomic_DNA"/>
</dbReference>
<evidence type="ECO:0000256" key="2">
    <source>
        <dbReference type="SAM" id="SignalP"/>
    </source>
</evidence>
<accession>A0AB39KTU4</accession>
<evidence type="ECO:0000313" key="4">
    <source>
        <dbReference type="EMBL" id="XDO96681.1"/>
    </source>
</evidence>
<dbReference type="InterPro" id="IPR027268">
    <property type="entry name" value="Peptidase_M4/M1_CTD_sf"/>
</dbReference>
<dbReference type="Pfam" id="PF05299">
    <property type="entry name" value="Peptidase_M61"/>
    <property type="match status" value="1"/>
</dbReference>
<dbReference type="InterPro" id="IPR001478">
    <property type="entry name" value="PDZ"/>
</dbReference>
<feature type="chain" id="PRO_5044332622" description="PDZ domain-containing protein" evidence="2">
    <location>
        <begin position="22"/>
        <end position="560"/>
    </location>
</feature>
<proteinExistence type="predicted"/>
<dbReference type="PROSITE" id="PS50106">
    <property type="entry name" value="PDZ"/>
    <property type="match status" value="1"/>
</dbReference>
<organism evidence="4">
    <name type="scientific">Caulobacter sp. 73W</name>
    <dbReference type="NCBI Taxonomy" id="3161137"/>
    <lineage>
        <taxon>Bacteria</taxon>
        <taxon>Pseudomonadati</taxon>
        <taxon>Pseudomonadota</taxon>
        <taxon>Alphaproteobacteria</taxon>
        <taxon>Caulobacterales</taxon>
        <taxon>Caulobacteraceae</taxon>
        <taxon>Caulobacter</taxon>
    </lineage>
</organism>
<dbReference type="InterPro" id="IPR007963">
    <property type="entry name" value="Peptidase_M61_catalytic"/>
</dbReference>